<dbReference type="OrthoDB" id="3255427at2759"/>
<gene>
    <name evidence="2" type="ORF">AMATHDRAFT_42</name>
</gene>
<dbReference type="PANTHER" id="PTHR38696">
    <property type="entry name" value="MEDIATOR OF RNA POLYMERASE II TRANSCRIPTION SUBUNIT 13"/>
    <property type="match status" value="1"/>
</dbReference>
<feature type="region of interest" description="Disordered" evidence="1">
    <location>
        <begin position="34"/>
        <end position="109"/>
    </location>
</feature>
<evidence type="ECO:0000313" key="2">
    <source>
        <dbReference type="EMBL" id="PFH54462.1"/>
    </source>
</evidence>
<dbReference type="EMBL" id="KZ301969">
    <property type="protein sequence ID" value="PFH54462.1"/>
    <property type="molecule type" value="Genomic_DNA"/>
</dbReference>
<proteinExistence type="predicted"/>
<accession>A0A2A9P1I0</accession>
<protein>
    <submittedName>
        <fullName evidence="2">Uncharacterized protein</fullName>
    </submittedName>
</protein>
<dbReference type="PANTHER" id="PTHR38696:SF1">
    <property type="entry name" value="MEDIATOR OF RNA POLYMERASE II TRANSCRIPTION SUBUNIT 13"/>
    <property type="match status" value="1"/>
</dbReference>
<evidence type="ECO:0000313" key="3">
    <source>
        <dbReference type="Proteomes" id="UP000242287"/>
    </source>
</evidence>
<dbReference type="Proteomes" id="UP000242287">
    <property type="component" value="Unassembled WGS sequence"/>
</dbReference>
<name>A0A2A9P1I0_9AGAR</name>
<keyword evidence="3" id="KW-1185">Reference proteome</keyword>
<organism evidence="2 3">
    <name type="scientific">Amanita thiersii Skay4041</name>
    <dbReference type="NCBI Taxonomy" id="703135"/>
    <lineage>
        <taxon>Eukaryota</taxon>
        <taxon>Fungi</taxon>
        <taxon>Dikarya</taxon>
        <taxon>Basidiomycota</taxon>
        <taxon>Agaricomycotina</taxon>
        <taxon>Agaricomycetes</taxon>
        <taxon>Agaricomycetidae</taxon>
        <taxon>Agaricales</taxon>
        <taxon>Pluteineae</taxon>
        <taxon>Amanitaceae</taxon>
        <taxon>Amanita</taxon>
    </lineage>
</organism>
<reference evidence="2 3" key="1">
    <citation type="submission" date="2014-02" db="EMBL/GenBank/DDBJ databases">
        <title>Transposable element dynamics among asymbiotic and ectomycorrhizal Amanita fungi.</title>
        <authorList>
            <consortium name="DOE Joint Genome Institute"/>
            <person name="Hess J."/>
            <person name="Skrede I."/>
            <person name="Wolfe B."/>
            <person name="LaButti K."/>
            <person name="Ohm R.A."/>
            <person name="Grigoriev I.V."/>
            <person name="Pringle A."/>
        </authorList>
    </citation>
    <scope>NUCLEOTIDE SEQUENCE [LARGE SCALE GENOMIC DNA]</scope>
    <source>
        <strain evidence="2 3">SKay4041</strain>
    </source>
</reference>
<dbReference type="AlphaFoldDB" id="A0A2A9P1I0"/>
<evidence type="ECO:0000256" key="1">
    <source>
        <dbReference type="SAM" id="MobiDB-lite"/>
    </source>
</evidence>
<sequence length="370" mass="42401">MQYYSNYGYYPPHPYPQTPHHPATALHPPVNNAYPSYYHQSSSRPGYVPPEHYHNPSAYPQPVQNGHSMDRPKSHRRNNTVPTAPLKSAMRPTVPQDTDDYPNLTRQRTNSTGHNVLVRTRTKSNPEAPDVPFHVGTSLVHIFVSFRNSNEILFENITQPALNELRPKLLLKDIWPPGVEYDQQIGYNWVVKYRDAPWEMKKHTNKACGIILYLFSLFALRGFSFRTATNLKDTFPRLVFQATSPDSESVFFLGYFSKGGRRFTMINPPPEVDLAVGAELKRVFVHQIARMDIEEENNRVIELKAKSNRWAPLPQLSTPVEEPSFFMMHVYKILVKLGFILEAAVPLASNGLFSFASHQELLVFRGRLRA</sequence>